<gene>
    <name evidence="4" type="ORF">ACFSB2_24320</name>
</gene>
<keyword evidence="5" id="KW-1185">Reference proteome</keyword>
<dbReference type="SUPFAM" id="SSF53955">
    <property type="entry name" value="Lysozyme-like"/>
    <property type="match status" value="1"/>
</dbReference>
<dbReference type="PANTHER" id="PTHR37423:SF2">
    <property type="entry name" value="MEMBRANE-BOUND LYTIC MUREIN TRANSGLYCOSYLASE C"/>
    <property type="match status" value="1"/>
</dbReference>
<name>A0ABW4JQC9_9BACL</name>
<reference evidence="5" key="1">
    <citation type="journal article" date="2019" name="Int. J. Syst. Evol. Microbiol.">
        <title>The Global Catalogue of Microorganisms (GCM) 10K type strain sequencing project: providing services to taxonomists for standard genome sequencing and annotation.</title>
        <authorList>
            <consortium name="The Broad Institute Genomics Platform"/>
            <consortium name="The Broad Institute Genome Sequencing Center for Infectious Disease"/>
            <person name="Wu L."/>
            <person name="Ma J."/>
        </authorList>
    </citation>
    <scope>NUCLEOTIDE SEQUENCE [LARGE SCALE GENOMIC DNA]</scope>
    <source>
        <strain evidence="5">CGMCC 1.12286</strain>
    </source>
</reference>
<organism evidence="4 5">
    <name type="scientific">Alicyclobacillus fodiniaquatilis</name>
    <dbReference type="NCBI Taxonomy" id="1661150"/>
    <lineage>
        <taxon>Bacteria</taxon>
        <taxon>Bacillati</taxon>
        <taxon>Bacillota</taxon>
        <taxon>Bacilli</taxon>
        <taxon>Bacillales</taxon>
        <taxon>Alicyclobacillaceae</taxon>
        <taxon>Alicyclobacillus</taxon>
    </lineage>
</organism>
<accession>A0ABW4JQC9</accession>
<feature type="domain" description="Transglycosylase SLT" evidence="3">
    <location>
        <begin position="115"/>
        <end position="219"/>
    </location>
</feature>
<evidence type="ECO:0000313" key="4">
    <source>
        <dbReference type="EMBL" id="MFD1677793.1"/>
    </source>
</evidence>
<feature type="compositionally biased region" description="Polar residues" evidence="2">
    <location>
        <begin position="15"/>
        <end position="29"/>
    </location>
</feature>
<dbReference type="RefSeq" id="WP_377945706.1">
    <property type="nucleotide sequence ID" value="NZ_JBHUCX010000099.1"/>
</dbReference>
<dbReference type="Proteomes" id="UP001597079">
    <property type="component" value="Unassembled WGS sequence"/>
</dbReference>
<evidence type="ECO:0000256" key="2">
    <source>
        <dbReference type="SAM" id="MobiDB-lite"/>
    </source>
</evidence>
<protein>
    <submittedName>
        <fullName evidence="4">Lytic transglycosylase domain-containing protein</fullName>
    </submittedName>
</protein>
<dbReference type="InterPro" id="IPR023346">
    <property type="entry name" value="Lysozyme-like_dom_sf"/>
</dbReference>
<evidence type="ECO:0000259" key="3">
    <source>
        <dbReference type="Pfam" id="PF01464"/>
    </source>
</evidence>
<evidence type="ECO:0000313" key="5">
    <source>
        <dbReference type="Proteomes" id="UP001597079"/>
    </source>
</evidence>
<dbReference type="Gene3D" id="1.10.530.10">
    <property type="match status" value="1"/>
</dbReference>
<dbReference type="InterPro" id="IPR000189">
    <property type="entry name" value="Transglyc_AS"/>
</dbReference>
<dbReference type="CDD" id="cd00254">
    <property type="entry name" value="LT-like"/>
    <property type="match status" value="1"/>
</dbReference>
<proteinExistence type="inferred from homology"/>
<comment type="caution">
    <text evidence="4">The sequence shown here is derived from an EMBL/GenBank/DDBJ whole genome shotgun (WGS) entry which is preliminary data.</text>
</comment>
<dbReference type="InterPro" id="IPR008258">
    <property type="entry name" value="Transglycosylase_SLT_dom_1"/>
</dbReference>
<evidence type="ECO:0000256" key="1">
    <source>
        <dbReference type="ARBA" id="ARBA00007734"/>
    </source>
</evidence>
<sequence length="237" mass="24308">MGIGETGQIGAATPQPYQNTNVTTGTSPTSQLQAENQMFAQLFTEILASMTAEETSFPSIENTTSSTDTAAPFTLSGIPSFYPNLLTAMTPQVTVPTSSSTATASDNSASFAAIVNQAANTYGISPNLLNAVIEQESSFQPDAVSGAGALGLMQLMPSTAQTLGVTNPLDPTQNINGGAKYLSQLLSQFNGNVSLALAAYNAGPGAVTQYGGIPPYAETQNYVSSVLQKAGMATSEA</sequence>
<feature type="region of interest" description="Disordered" evidence="2">
    <location>
        <begin position="1"/>
        <end position="29"/>
    </location>
</feature>
<dbReference type="Pfam" id="PF01464">
    <property type="entry name" value="SLT"/>
    <property type="match status" value="1"/>
</dbReference>
<dbReference type="EMBL" id="JBHUCX010000099">
    <property type="protein sequence ID" value="MFD1677793.1"/>
    <property type="molecule type" value="Genomic_DNA"/>
</dbReference>
<dbReference type="PANTHER" id="PTHR37423">
    <property type="entry name" value="SOLUBLE LYTIC MUREIN TRANSGLYCOSYLASE-RELATED"/>
    <property type="match status" value="1"/>
</dbReference>
<comment type="similarity">
    <text evidence="1">Belongs to the transglycosylase Slt family.</text>
</comment>
<dbReference type="PROSITE" id="PS00922">
    <property type="entry name" value="TRANSGLYCOSYLASE"/>
    <property type="match status" value="1"/>
</dbReference>